<feature type="domain" description="PPIase cyclophilin-type" evidence="4">
    <location>
        <begin position="20"/>
        <end position="169"/>
    </location>
</feature>
<dbReference type="InterPro" id="IPR020892">
    <property type="entry name" value="Cyclophilin-type_PPIase_CS"/>
</dbReference>
<reference evidence="5 6" key="1">
    <citation type="submission" date="2015-12" db="EMBL/GenBank/DDBJ databases">
        <title>Dictyostelia acquired genes for synthesis and detection of signals that induce cell-type specialization by lateral gene transfer from prokaryotes.</title>
        <authorList>
            <person name="Gloeckner G."/>
            <person name="Schaap P."/>
        </authorList>
    </citation>
    <scope>NUCLEOTIDE SEQUENCE [LARGE SCALE GENOMIC DNA]</scope>
    <source>
        <strain evidence="5 6">TK</strain>
    </source>
</reference>
<sequence length="444" mass="51056">MSSNGHTIEPDTNGKVLLKTTLGDIEIELWGKETPMTCRNFIQLCMEGYYNGCIFHRLVKDFIAQTGDPTATGTGGESTFNNGQGFKDEFHSRLRFNRRGLVGMASSTHDDNRSQFFFTLGKADDLNKKHTLFGRIIGDTLFNLLQINEMDVDDSDRPLFPPKILACKVIANPFDDLKPRDLKPQQQTTQKQQKKKKPTTKNLGLLSFGDEEEPETEDIPKPKPKPISQQQEKPLKKDLSNVNQNKEKDIDIVSSKLNDTTADINSKTTSTNTTSNDNGQIKTEVQNTKDDIQTFSDKMRSQIIEREKKREREGENTIQEKDKDVEQPKEKKKKIVGSLSFKTVSGKDDYRPTIKSKVSDMSILEKLNKFKTTISNPNNNNNNNNNIENDENNENNESWKSHTLKYKKNPHDFYKDREDRDRDDYIYYDPLLDKSNKKNNNNRR</sequence>
<feature type="compositionally biased region" description="Low complexity" evidence="3">
    <location>
        <begin position="376"/>
        <end position="387"/>
    </location>
</feature>
<name>A0A151Z8F0_TIELA</name>
<proteinExistence type="predicted"/>
<dbReference type="InterPro" id="IPR029000">
    <property type="entry name" value="Cyclophilin-like_dom_sf"/>
</dbReference>
<dbReference type="InParanoid" id="A0A151Z8F0"/>
<dbReference type="OrthoDB" id="271386at2759"/>
<feature type="compositionally biased region" description="Basic and acidic residues" evidence="3">
    <location>
        <begin position="233"/>
        <end position="251"/>
    </location>
</feature>
<dbReference type="STRING" id="361077.A0A151Z8F0"/>
<dbReference type="SUPFAM" id="SSF50891">
    <property type="entry name" value="Cyclophilin-like"/>
    <property type="match status" value="1"/>
</dbReference>
<dbReference type="PROSITE" id="PS00170">
    <property type="entry name" value="CSA_PPIASE_1"/>
    <property type="match status" value="1"/>
</dbReference>
<feature type="region of interest" description="Disordered" evidence="3">
    <location>
        <begin position="306"/>
        <end position="333"/>
    </location>
</feature>
<dbReference type="InterPro" id="IPR002130">
    <property type="entry name" value="Cyclophilin-type_PPIase_dom"/>
</dbReference>
<dbReference type="PROSITE" id="PS50072">
    <property type="entry name" value="CSA_PPIASE_2"/>
    <property type="match status" value="1"/>
</dbReference>
<evidence type="ECO:0000259" key="4">
    <source>
        <dbReference type="PROSITE" id="PS50072"/>
    </source>
</evidence>
<dbReference type="PRINTS" id="PR00153">
    <property type="entry name" value="CSAPPISMRASE"/>
</dbReference>
<comment type="subcellular location">
    <subcellularLocation>
        <location evidence="1">Nucleus</location>
    </subcellularLocation>
</comment>
<dbReference type="Gene3D" id="2.40.100.10">
    <property type="entry name" value="Cyclophilin-like"/>
    <property type="match status" value="1"/>
</dbReference>
<dbReference type="CDD" id="cd01925">
    <property type="entry name" value="cyclophilin_CeCYP16-like"/>
    <property type="match status" value="1"/>
</dbReference>
<evidence type="ECO:0000313" key="6">
    <source>
        <dbReference type="Proteomes" id="UP000076078"/>
    </source>
</evidence>
<dbReference type="FunFam" id="2.40.100.10:FF:000007">
    <property type="entry name" value="Peptidyl-prolyl cis-trans isomerase CWC27 homolog"/>
    <property type="match status" value="1"/>
</dbReference>
<dbReference type="PANTHER" id="PTHR45625">
    <property type="entry name" value="PEPTIDYL-PROLYL CIS-TRANS ISOMERASE-RELATED"/>
    <property type="match status" value="1"/>
</dbReference>
<dbReference type="AlphaFoldDB" id="A0A151Z8F0"/>
<dbReference type="GO" id="GO:0006457">
    <property type="term" value="P:protein folding"/>
    <property type="evidence" value="ECO:0007669"/>
    <property type="project" value="InterPro"/>
</dbReference>
<protein>
    <recommendedName>
        <fullName evidence="4">PPIase cyclophilin-type domain-containing protein</fullName>
    </recommendedName>
</protein>
<comment type="caution">
    <text evidence="5">The sequence shown here is derived from an EMBL/GenBank/DDBJ whole genome shotgun (WGS) entry which is preliminary data.</text>
</comment>
<evidence type="ECO:0000256" key="3">
    <source>
        <dbReference type="SAM" id="MobiDB-lite"/>
    </source>
</evidence>
<keyword evidence="2" id="KW-0539">Nucleus</keyword>
<dbReference type="Proteomes" id="UP000076078">
    <property type="component" value="Unassembled WGS sequence"/>
</dbReference>
<accession>A0A151Z8F0</accession>
<dbReference type="GO" id="GO:0003755">
    <property type="term" value="F:peptidyl-prolyl cis-trans isomerase activity"/>
    <property type="evidence" value="ECO:0007669"/>
    <property type="project" value="InterPro"/>
</dbReference>
<feature type="region of interest" description="Disordered" evidence="3">
    <location>
        <begin position="175"/>
        <end position="254"/>
    </location>
</feature>
<evidence type="ECO:0000313" key="5">
    <source>
        <dbReference type="EMBL" id="KYQ90217.1"/>
    </source>
</evidence>
<dbReference type="OMA" id="HTIEPDT"/>
<organism evidence="5 6">
    <name type="scientific">Tieghemostelium lacteum</name>
    <name type="common">Slime mold</name>
    <name type="synonym">Dictyostelium lacteum</name>
    <dbReference type="NCBI Taxonomy" id="361077"/>
    <lineage>
        <taxon>Eukaryota</taxon>
        <taxon>Amoebozoa</taxon>
        <taxon>Evosea</taxon>
        <taxon>Eumycetozoa</taxon>
        <taxon>Dictyostelia</taxon>
        <taxon>Dictyosteliales</taxon>
        <taxon>Raperosteliaceae</taxon>
        <taxon>Tieghemostelium</taxon>
    </lineage>
</organism>
<dbReference type="PANTHER" id="PTHR45625:SF6">
    <property type="entry name" value="SPLICEOSOME-ASSOCIATED PROTEIN CWC27 HOMOLOG"/>
    <property type="match status" value="1"/>
</dbReference>
<evidence type="ECO:0000256" key="2">
    <source>
        <dbReference type="ARBA" id="ARBA00023242"/>
    </source>
</evidence>
<dbReference type="Pfam" id="PF00160">
    <property type="entry name" value="Pro_isomerase"/>
    <property type="match status" value="1"/>
</dbReference>
<dbReference type="InterPro" id="IPR044666">
    <property type="entry name" value="Cyclophilin_A-like"/>
</dbReference>
<feature type="region of interest" description="Disordered" evidence="3">
    <location>
        <begin position="372"/>
        <end position="396"/>
    </location>
</feature>
<dbReference type="GO" id="GO:0071013">
    <property type="term" value="C:catalytic step 2 spliceosome"/>
    <property type="evidence" value="ECO:0007669"/>
    <property type="project" value="TreeGrafter"/>
</dbReference>
<feature type="compositionally biased region" description="Basic and acidic residues" evidence="3">
    <location>
        <begin position="306"/>
        <end position="329"/>
    </location>
</feature>
<evidence type="ECO:0000256" key="1">
    <source>
        <dbReference type="ARBA" id="ARBA00004123"/>
    </source>
</evidence>
<gene>
    <name evidence="5" type="ORF">DLAC_08818</name>
</gene>
<dbReference type="EMBL" id="LODT01000037">
    <property type="protein sequence ID" value="KYQ90217.1"/>
    <property type="molecule type" value="Genomic_DNA"/>
</dbReference>
<keyword evidence="6" id="KW-1185">Reference proteome</keyword>